<name>A0A7W7FVM2_9PSEU</name>
<keyword evidence="1" id="KW-0812">Transmembrane</keyword>
<proteinExistence type="predicted"/>
<gene>
    <name evidence="2" type="ORF">HNR67_004741</name>
</gene>
<dbReference type="RefSeq" id="WP_185004476.1">
    <property type="nucleotide sequence ID" value="NZ_BAAAUI010000010.1"/>
</dbReference>
<keyword evidence="1" id="KW-1133">Transmembrane helix</keyword>
<dbReference type="Proteomes" id="UP000533598">
    <property type="component" value="Unassembled WGS sequence"/>
</dbReference>
<feature type="transmembrane region" description="Helical" evidence="1">
    <location>
        <begin position="127"/>
        <end position="151"/>
    </location>
</feature>
<dbReference type="AlphaFoldDB" id="A0A7W7FVM2"/>
<feature type="transmembrane region" description="Helical" evidence="1">
    <location>
        <begin position="21"/>
        <end position="42"/>
    </location>
</feature>
<keyword evidence="1" id="KW-0472">Membrane</keyword>
<reference evidence="2 3" key="1">
    <citation type="submission" date="2020-08" db="EMBL/GenBank/DDBJ databases">
        <title>Sequencing the genomes of 1000 actinobacteria strains.</title>
        <authorList>
            <person name="Klenk H.-P."/>
        </authorList>
    </citation>
    <scope>NUCLEOTIDE SEQUENCE [LARGE SCALE GENOMIC DNA]</scope>
    <source>
        <strain evidence="2 3">DSM 44230</strain>
    </source>
</reference>
<comment type="caution">
    <text evidence="2">The sequence shown here is derived from an EMBL/GenBank/DDBJ whole genome shotgun (WGS) entry which is preliminary data.</text>
</comment>
<accession>A0A7W7FVM2</accession>
<evidence type="ECO:0000313" key="3">
    <source>
        <dbReference type="Proteomes" id="UP000533598"/>
    </source>
</evidence>
<sequence>MWERVTVADKLALARRYRLRGLLMALAGLPLLVGFLVGAVLLENRSADLAANGVPAPAVVVEAHPGARGLPGSVAVRFAVNGVERTRSLSLDDDSQPLRAGDRITVFHDRADPDRIAAPGASNDPPLATILMIAALLLGGFLFLFGLFDVLRWTRRARAARQRG</sequence>
<evidence type="ECO:0000313" key="2">
    <source>
        <dbReference type="EMBL" id="MBB4678623.1"/>
    </source>
</evidence>
<evidence type="ECO:0008006" key="4">
    <source>
        <dbReference type="Google" id="ProtNLM"/>
    </source>
</evidence>
<organism evidence="2 3">
    <name type="scientific">Crossiella cryophila</name>
    <dbReference type="NCBI Taxonomy" id="43355"/>
    <lineage>
        <taxon>Bacteria</taxon>
        <taxon>Bacillati</taxon>
        <taxon>Actinomycetota</taxon>
        <taxon>Actinomycetes</taxon>
        <taxon>Pseudonocardiales</taxon>
        <taxon>Pseudonocardiaceae</taxon>
        <taxon>Crossiella</taxon>
    </lineage>
</organism>
<protein>
    <recommendedName>
        <fullName evidence="4">DUF3592 domain-containing protein</fullName>
    </recommendedName>
</protein>
<dbReference type="EMBL" id="JACHMH010000001">
    <property type="protein sequence ID" value="MBB4678623.1"/>
    <property type="molecule type" value="Genomic_DNA"/>
</dbReference>
<keyword evidence="3" id="KW-1185">Reference proteome</keyword>
<evidence type="ECO:0000256" key="1">
    <source>
        <dbReference type="SAM" id="Phobius"/>
    </source>
</evidence>